<keyword evidence="3" id="KW-0328">Glycosyltransferase</keyword>
<keyword evidence="7 8" id="KW-0472">Membrane</keyword>
<feature type="transmembrane region" description="Helical" evidence="8">
    <location>
        <begin position="211"/>
        <end position="231"/>
    </location>
</feature>
<feature type="transmembrane region" description="Helical" evidence="8">
    <location>
        <begin position="411"/>
        <end position="430"/>
    </location>
</feature>
<evidence type="ECO:0000256" key="5">
    <source>
        <dbReference type="ARBA" id="ARBA00022692"/>
    </source>
</evidence>
<keyword evidence="4 10" id="KW-0808">Transferase</keyword>
<dbReference type="PANTHER" id="PTHR33908:SF3">
    <property type="entry name" value="UNDECAPRENYL PHOSPHATE-ALPHA-4-AMINO-4-DEOXY-L-ARABINOSE ARABINOSYL TRANSFERASE"/>
    <property type="match status" value="1"/>
</dbReference>
<proteinExistence type="predicted"/>
<feature type="transmembrane region" description="Helical" evidence="8">
    <location>
        <begin position="385"/>
        <end position="404"/>
    </location>
</feature>
<evidence type="ECO:0000313" key="10">
    <source>
        <dbReference type="EMBL" id="ELR73027.1"/>
    </source>
</evidence>
<dbReference type="InterPro" id="IPR050297">
    <property type="entry name" value="LipidA_mod_glycosyltrf_83"/>
</dbReference>
<feature type="transmembrane region" description="Helical" evidence="8">
    <location>
        <begin position="354"/>
        <end position="373"/>
    </location>
</feature>
<evidence type="ECO:0000256" key="4">
    <source>
        <dbReference type="ARBA" id="ARBA00022679"/>
    </source>
</evidence>
<feature type="transmembrane region" description="Helical" evidence="8">
    <location>
        <begin position="88"/>
        <end position="107"/>
    </location>
</feature>
<feature type="domain" description="Glycosyltransferase RgtA/B/C/D-like" evidence="9">
    <location>
        <begin position="64"/>
        <end position="221"/>
    </location>
</feature>
<dbReference type="PATRIC" id="fig|1237149.3.peg.870"/>
<accession>L8K0M3</accession>
<comment type="caution">
    <text evidence="10">The sequence shown here is derived from an EMBL/GenBank/DDBJ whole genome shotgun (WGS) entry which is preliminary data.</text>
</comment>
<feature type="transmembrane region" description="Helical" evidence="8">
    <location>
        <begin position="316"/>
        <end position="333"/>
    </location>
</feature>
<sequence>MSKDQYPYHIPLLLVICSLAFFSHLASYSPPTIMEARNFISAREMLETGDWMIPTLNGNIRIRKPPLPTWITAASIAVAGDPNSLTALRFPAALIATLMILFLYGFVKDITKNQETAFYSAAVLATSFMFIEEARSGAWDIYSNAFMLGGVWMFYKSSQTGQLKYWSLAGLLMALSFLSKGPVSFYAMLLPFLIAFFLGKNRFSSPIGRGLAVFFTIFLVASAFWPVYLYFKIPDLAAKMVEEESSAWVNRHNRPVWFYLHFPLFTGIWTFVLLSALIGLRKAGAGFEPSKVRLIITWFLAAFVLLSVIPEKKERYFLPALPPLAMLCGMFISHHLDQLSKRSMKKLDEVVLKIQGILMLSAMLVIPAFLWLYGYKTGDMRLPTFIFLSFLALLLFFIIGWPISKGRISHVYAATITVMLFICLTSWPFLPNMMGDNPLYTDLRGVRTITTIAEQPLYSTVELNPVRLWEIGSKVSFVEEGEMPPTAAVVISSEPIPGAKKHYKFYPNPDDEWEVLYFNISR</sequence>
<evidence type="ECO:0000256" key="8">
    <source>
        <dbReference type="SAM" id="Phobius"/>
    </source>
</evidence>
<dbReference type="Pfam" id="PF13231">
    <property type="entry name" value="PMT_2"/>
    <property type="match status" value="1"/>
</dbReference>
<protein>
    <submittedName>
        <fullName evidence="10">Putative glycosyltransferase</fullName>
    </submittedName>
</protein>
<comment type="subcellular location">
    <subcellularLocation>
        <location evidence="1">Cell membrane</location>
        <topology evidence="1">Multi-pass membrane protein</topology>
    </subcellularLocation>
</comment>
<dbReference type="Proteomes" id="UP000011135">
    <property type="component" value="Unassembled WGS sequence"/>
</dbReference>
<dbReference type="EMBL" id="AMZN01000010">
    <property type="protein sequence ID" value="ELR73027.1"/>
    <property type="molecule type" value="Genomic_DNA"/>
</dbReference>
<dbReference type="GO" id="GO:0010041">
    <property type="term" value="P:response to iron(III) ion"/>
    <property type="evidence" value="ECO:0007669"/>
    <property type="project" value="TreeGrafter"/>
</dbReference>
<feature type="transmembrane region" description="Helical" evidence="8">
    <location>
        <begin position="256"/>
        <end position="280"/>
    </location>
</feature>
<evidence type="ECO:0000256" key="2">
    <source>
        <dbReference type="ARBA" id="ARBA00022475"/>
    </source>
</evidence>
<evidence type="ECO:0000256" key="6">
    <source>
        <dbReference type="ARBA" id="ARBA00022989"/>
    </source>
</evidence>
<keyword evidence="5 8" id="KW-0812">Transmembrane</keyword>
<keyword evidence="6 8" id="KW-1133">Transmembrane helix</keyword>
<feature type="transmembrane region" description="Helical" evidence="8">
    <location>
        <begin position="292"/>
        <end position="310"/>
    </location>
</feature>
<dbReference type="PANTHER" id="PTHR33908">
    <property type="entry name" value="MANNOSYLTRANSFERASE YKCB-RELATED"/>
    <property type="match status" value="1"/>
</dbReference>
<evidence type="ECO:0000256" key="3">
    <source>
        <dbReference type="ARBA" id="ARBA00022676"/>
    </source>
</evidence>
<dbReference type="STRING" id="1237149.C900_00107"/>
<evidence type="ECO:0000259" key="9">
    <source>
        <dbReference type="Pfam" id="PF13231"/>
    </source>
</evidence>
<dbReference type="RefSeq" id="WP_009578331.1">
    <property type="nucleotide sequence ID" value="NZ_AMZN01000010.1"/>
</dbReference>
<gene>
    <name evidence="10" type="ORF">C900_00107</name>
</gene>
<keyword evidence="11" id="KW-1185">Reference proteome</keyword>
<organism evidence="10 11">
    <name type="scientific">Fulvivirga imtechensis AK7</name>
    <dbReference type="NCBI Taxonomy" id="1237149"/>
    <lineage>
        <taxon>Bacteria</taxon>
        <taxon>Pseudomonadati</taxon>
        <taxon>Bacteroidota</taxon>
        <taxon>Cytophagia</taxon>
        <taxon>Cytophagales</taxon>
        <taxon>Fulvivirgaceae</taxon>
        <taxon>Fulvivirga</taxon>
    </lineage>
</organism>
<feature type="transmembrane region" description="Helical" evidence="8">
    <location>
        <begin position="162"/>
        <end position="178"/>
    </location>
</feature>
<feature type="transmembrane region" description="Helical" evidence="8">
    <location>
        <begin position="12"/>
        <end position="29"/>
    </location>
</feature>
<dbReference type="OrthoDB" id="9792789at2"/>
<dbReference type="GO" id="GO:0005886">
    <property type="term" value="C:plasma membrane"/>
    <property type="evidence" value="ECO:0007669"/>
    <property type="project" value="UniProtKB-SubCell"/>
</dbReference>
<dbReference type="GO" id="GO:0009103">
    <property type="term" value="P:lipopolysaccharide biosynthetic process"/>
    <property type="evidence" value="ECO:0007669"/>
    <property type="project" value="UniProtKB-ARBA"/>
</dbReference>
<dbReference type="InterPro" id="IPR038731">
    <property type="entry name" value="RgtA/B/C-like"/>
</dbReference>
<reference evidence="10 11" key="1">
    <citation type="submission" date="2012-12" db="EMBL/GenBank/DDBJ databases">
        <title>Genome assembly of Fulvivirga imtechensis AK7.</title>
        <authorList>
            <person name="Nupur N."/>
            <person name="Khatri I."/>
            <person name="Kumar R."/>
            <person name="Subramanian S."/>
            <person name="Pinnaka A."/>
        </authorList>
    </citation>
    <scope>NUCLEOTIDE SEQUENCE [LARGE SCALE GENOMIC DNA]</scope>
    <source>
        <strain evidence="10 11">AK7</strain>
    </source>
</reference>
<name>L8K0M3_9BACT</name>
<evidence type="ECO:0000256" key="1">
    <source>
        <dbReference type="ARBA" id="ARBA00004651"/>
    </source>
</evidence>
<dbReference type="AlphaFoldDB" id="L8K0M3"/>
<evidence type="ECO:0000256" key="7">
    <source>
        <dbReference type="ARBA" id="ARBA00023136"/>
    </source>
</evidence>
<dbReference type="eggNOG" id="COG1807">
    <property type="taxonomic scope" value="Bacteria"/>
</dbReference>
<keyword evidence="2" id="KW-1003">Cell membrane</keyword>
<dbReference type="GO" id="GO:0016763">
    <property type="term" value="F:pentosyltransferase activity"/>
    <property type="evidence" value="ECO:0007669"/>
    <property type="project" value="TreeGrafter"/>
</dbReference>
<evidence type="ECO:0000313" key="11">
    <source>
        <dbReference type="Proteomes" id="UP000011135"/>
    </source>
</evidence>